<feature type="domain" description="Core-binding (CB)" evidence="8">
    <location>
        <begin position="1"/>
        <end position="85"/>
    </location>
</feature>
<dbReference type="InterPro" id="IPR011010">
    <property type="entry name" value="DNA_brk_join_enz"/>
</dbReference>
<comment type="function">
    <text evidence="1">Site-specific tyrosine recombinase, which acts by catalyzing the cutting and rejoining of the recombining DNA molecules.</text>
</comment>
<dbReference type="Gene3D" id="1.10.150.130">
    <property type="match status" value="1"/>
</dbReference>
<evidence type="ECO:0000256" key="3">
    <source>
        <dbReference type="ARBA" id="ARBA00022908"/>
    </source>
</evidence>
<dbReference type="PROSITE" id="PS51900">
    <property type="entry name" value="CB"/>
    <property type="match status" value="1"/>
</dbReference>
<dbReference type="InterPro" id="IPR044068">
    <property type="entry name" value="CB"/>
</dbReference>
<evidence type="ECO:0000313" key="9">
    <source>
        <dbReference type="EMBL" id="MBW7573143.1"/>
    </source>
</evidence>
<keyword evidence="10" id="KW-1185">Reference proteome</keyword>
<accession>A0ABS7DPM6</accession>
<protein>
    <submittedName>
        <fullName evidence="9">Site-specific integrase</fullName>
    </submittedName>
</protein>
<dbReference type="InterPro" id="IPR004107">
    <property type="entry name" value="Integrase_SAM-like_N"/>
</dbReference>
<dbReference type="EMBL" id="JAGFNZ010000003">
    <property type="protein sequence ID" value="MBW7573143.1"/>
    <property type="molecule type" value="Genomic_DNA"/>
</dbReference>
<evidence type="ECO:0000313" key="10">
    <source>
        <dbReference type="Proteomes" id="UP000719942"/>
    </source>
</evidence>
<keyword evidence="5" id="KW-0233">DNA recombination</keyword>
<sequence length="289" mass="33694">MTEKEWLTEWLEVYVKPNLAPNTYRCYNDTVKRIFREAPEYLLKKGNEITELEIQKFVNLLGFKYARSTLNDIRVVMNQSFIAAVSNNLCTRNPINHISIPKYASEKYVRALTQAEQQLVEEAAMQDPLGHIVIFFLYTGLRSNELCNLKWSDYDPQKGIIRVRKSKTKAGIRIVPLIPETQAIIEKLQKKIPQIFVSTRGGPVTESVLKKLYLRMRKKTGLNFITNHVYRHSFATRMIEEGAEYKALSKILGHTDVAFTLRRYTDAEDRFLTQQMYLLHKNNKERNVS</sequence>
<comment type="similarity">
    <text evidence="2">Belongs to the 'phage' integrase family.</text>
</comment>
<dbReference type="PANTHER" id="PTHR30349:SF41">
    <property type="entry name" value="INTEGRASE_RECOMBINASE PROTEIN MJ0367-RELATED"/>
    <property type="match status" value="1"/>
</dbReference>
<keyword evidence="4 6" id="KW-0238">DNA-binding</keyword>
<dbReference type="InterPro" id="IPR050090">
    <property type="entry name" value="Tyrosine_recombinase_XerCD"/>
</dbReference>
<evidence type="ECO:0000256" key="1">
    <source>
        <dbReference type="ARBA" id="ARBA00003283"/>
    </source>
</evidence>
<proteinExistence type="inferred from homology"/>
<feature type="domain" description="Tyr recombinase" evidence="7">
    <location>
        <begin position="107"/>
        <end position="278"/>
    </location>
</feature>
<evidence type="ECO:0000256" key="4">
    <source>
        <dbReference type="ARBA" id="ARBA00023125"/>
    </source>
</evidence>
<dbReference type="CDD" id="cd00796">
    <property type="entry name" value="INT_Rci_Hp1_C"/>
    <property type="match status" value="1"/>
</dbReference>
<dbReference type="Pfam" id="PF14659">
    <property type="entry name" value="Phage_int_SAM_3"/>
    <property type="match status" value="1"/>
</dbReference>
<evidence type="ECO:0000259" key="7">
    <source>
        <dbReference type="PROSITE" id="PS51898"/>
    </source>
</evidence>
<gene>
    <name evidence="9" type="ORF">J5W02_10000</name>
</gene>
<evidence type="ECO:0000259" key="8">
    <source>
        <dbReference type="PROSITE" id="PS51900"/>
    </source>
</evidence>
<dbReference type="Pfam" id="PF00589">
    <property type="entry name" value="Phage_integrase"/>
    <property type="match status" value="1"/>
</dbReference>
<dbReference type="InterPro" id="IPR010998">
    <property type="entry name" value="Integrase_recombinase_N"/>
</dbReference>
<evidence type="ECO:0000256" key="5">
    <source>
        <dbReference type="ARBA" id="ARBA00023172"/>
    </source>
</evidence>
<dbReference type="Gene3D" id="1.10.443.10">
    <property type="entry name" value="Intergrase catalytic core"/>
    <property type="match status" value="1"/>
</dbReference>
<evidence type="ECO:0000256" key="6">
    <source>
        <dbReference type="PROSITE-ProRule" id="PRU01248"/>
    </source>
</evidence>
<organism evidence="9 10">
    <name type="scientific">Caproiciproducens faecalis</name>
    <dbReference type="NCBI Taxonomy" id="2820301"/>
    <lineage>
        <taxon>Bacteria</taxon>
        <taxon>Bacillati</taxon>
        <taxon>Bacillota</taxon>
        <taxon>Clostridia</taxon>
        <taxon>Eubacteriales</taxon>
        <taxon>Acutalibacteraceae</taxon>
        <taxon>Caproiciproducens</taxon>
    </lineage>
</organism>
<reference evidence="9 10" key="1">
    <citation type="submission" date="2021-03" db="EMBL/GenBank/DDBJ databases">
        <title>Caproiciproducens sp. nov. isolated from feces of cow.</title>
        <authorList>
            <person name="Choi J.-Y."/>
        </authorList>
    </citation>
    <scope>NUCLEOTIDE SEQUENCE [LARGE SCALE GENOMIC DNA]</scope>
    <source>
        <strain evidence="9 10">AGMB10547</strain>
    </source>
</reference>
<dbReference type="InterPro" id="IPR013762">
    <property type="entry name" value="Integrase-like_cat_sf"/>
</dbReference>
<dbReference type="RefSeq" id="WP_219965536.1">
    <property type="nucleotide sequence ID" value="NZ_JAGFNZ010000003.1"/>
</dbReference>
<evidence type="ECO:0000256" key="2">
    <source>
        <dbReference type="ARBA" id="ARBA00008857"/>
    </source>
</evidence>
<dbReference type="PANTHER" id="PTHR30349">
    <property type="entry name" value="PHAGE INTEGRASE-RELATED"/>
    <property type="match status" value="1"/>
</dbReference>
<dbReference type="InterPro" id="IPR002104">
    <property type="entry name" value="Integrase_catalytic"/>
</dbReference>
<dbReference type="PROSITE" id="PS51898">
    <property type="entry name" value="TYR_RECOMBINASE"/>
    <property type="match status" value="1"/>
</dbReference>
<keyword evidence="3" id="KW-0229">DNA integration</keyword>
<comment type="caution">
    <text evidence="9">The sequence shown here is derived from an EMBL/GenBank/DDBJ whole genome shotgun (WGS) entry which is preliminary data.</text>
</comment>
<dbReference type="SUPFAM" id="SSF56349">
    <property type="entry name" value="DNA breaking-rejoining enzymes"/>
    <property type="match status" value="1"/>
</dbReference>
<name>A0ABS7DPM6_9FIRM</name>
<dbReference type="Proteomes" id="UP000719942">
    <property type="component" value="Unassembled WGS sequence"/>
</dbReference>